<name>A0A1M4UCX7_MARH1</name>
<dbReference type="AlphaFoldDB" id="A0A1M4UCX7"/>
<dbReference type="EMBL" id="FQUI01000006">
    <property type="protein sequence ID" value="SHE54711.1"/>
    <property type="molecule type" value="Genomic_DNA"/>
</dbReference>
<dbReference type="Gene3D" id="3.30.70.270">
    <property type="match status" value="1"/>
</dbReference>
<dbReference type="Pfam" id="PF00990">
    <property type="entry name" value="GGDEF"/>
    <property type="match status" value="1"/>
</dbReference>
<dbReference type="STRING" id="1122195.SAMN02745164_00664"/>
<sequence>RKELNLMDIIRKTIESTTFKFNDNNIKITISIGSTIYKEGENIDNFISRADNNLYIKQKN</sequence>
<protein>
    <submittedName>
        <fullName evidence="2">Diguanylate cyclase, GGDEF domain</fullName>
    </submittedName>
</protein>
<feature type="non-terminal residue" evidence="2">
    <location>
        <position position="1"/>
    </location>
</feature>
<accession>A0A1M4UCX7</accession>
<comment type="caution">
    <text evidence="2">The sequence shown here is derived from an EMBL/GenBank/DDBJ whole genome shotgun (WGS) entry which is preliminary data.</text>
</comment>
<evidence type="ECO:0000313" key="3">
    <source>
        <dbReference type="Proteomes" id="UP000184334"/>
    </source>
</evidence>
<keyword evidence="3" id="KW-1185">Reference proteome</keyword>
<gene>
    <name evidence="2" type="ORF">SAMN02745164_00664</name>
</gene>
<dbReference type="RefSeq" id="WP_143148313.1">
    <property type="nucleotide sequence ID" value="NZ_FQUI01000006.1"/>
</dbReference>
<reference evidence="2" key="1">
    <citation type="submission" date="2016-11" db="EMBL/GenBank/DDBJ databases">
        <authorList>
            <person name="Varghese N."/>
            <person name="Submissions S."/>
        </authorList>
    </citation>
    <scope>NUCLEOTIDE SEQUENCE [LARGE SCALE GENOMIC DNA]</scope>
    <source>
        <strain evidence="2">DSM 16785</strain>
    </source>
</reference>
<organism evidence="2 3">
    <name type="scientific">Marinitoga hydrogenitolerans (strain DSM 16785 / JCM 12826 / AT1271)</name>
    <dbReference type="NCBI Taxonomy" id="1122195"/>
    <lineage>
        <taxon>Bacteria</taxon>
        <taxon>Thermotogati</taxon>
        <taxon>Thermotogota</taxon>
        <taxon>Thermotogae</taxon>
        <taxon>Petrotogales</taxon>
        <taxon>Petrotogaceae</taxon>
        <taxon>Marinitoga</taxon>
    </lineage>
</organism>
<dbReference type="InterPro" id="IPR000160">
    <property type="entry name" value="GGDEF_dom"/>
</dbReference>
<dbReference type="SUPFAM" id="SSF55073">
    <property type="entry name" value="Nucleotide cyclase"/>
    <property type="match status" value="1"/>
</dbReference>
<evidence type="ECO:0000259" key="1">
    <source>
        <dbReference type="PROSITE" id="PS50887"/>
    </source>
</evidence>
<dbReference type="InterPro" id="IPR043128">
    <property type="entry name" value="Rev_trsase/Diguanyl_cyclase"/>
</dbReference>
<dbReference type="OrthoDB" id="48290at2"/>
<feature type="domain" description="GGDEF" evidence="1">
    <location>
        <begin position="1"/>
        <end position="60"/>
    </location>
</feature>
<dbReference type="PROSITE" id="PS50887">
    <property type="entry name" value="GGDEF"/>
    <property type="match status" value="1"/>
</dbReference>
<proteinExistence type="predicted"/>
<evidence type="ECO:0000313" key="2">
    <source>
        <dbReference type="EMBL" id="SHE54711.1"/>
    </source>
</evidence>
<dbReference type="Proteomes" id="UP000184334">
    <property type="component" value="Unassembled WGS sequence"/>
</dbReference>
<dbReference type="InterPro" id="IPR029787">
    <property type="entry name" value="Nucleotide_cyclase"/>
</dbReference>